<reference evidence="2 3" key="1">
    <citation type="submission" date="2013-08" db="EMBL/GenBank/DDBJ databases">
        <authorList>
            <person name="Weinstock G."/>
            <person name="Sodergren E."/>
            <person name="Wylie T."/>
            <person name="Fulton L."/>
            <person name="Fulton R."/>
            <person name="Fronick C."/>
            <person name="O'Laughlin M."/>
            <person name="Godfrey J."/>
            <person name="Miner T."/>
            <person name="Herter B."/>
            <person name="Appelbaum E."/>
            <person name="Cordes M."/>
            <person name="Lek S."/>
            <person name="Wollam A."/>
            <person name="Pepin K.H."/>
            <person name="Palsikar V.B."/>
            <person name="Mitreva M."/>
            <person name="Wilson R.K."/>
        </authorList>
    </citation>
    <scope>NUCLEOTIDE SEQUENCE [LARGE SCALE GENOMIC DNA]</scope>
    <source>
        <strain evidence="2 3">ATCC 12856</strain>
    </source>
</reference>
<feature type="transmembrane region" description="Helical" evidence="1">
    <location>
        <begin position="25"/>
        <end position="44"/>
    </location>
</feature>
<dbReference type="HOGENOM" id="CLU_3176752_0_0_9"/>
<evidence type="ECO:0000313" key="2">
    <source>
        <dbReference type="EMBL" id="ERI09736.1"/>
    </source>
</evidence>
<name>U1YG29_ANEAE</name>
<organism evidence="2 3">
    <name type="scientific">Aneurinibacillus aneurinilyticus ATCC 12856</name>
    <dbReference type="NCBI Taxonomy" id="649747"/>
    <lineage>
        <taxon>Bacteria</taxon>
        <taxon>Bacillati</taxon>
        <taxon>Bacillota</taxon>
        <taxon>Bacilli</taxon>
        <taxon>Bacillales</taxon>
        <taxon>Paenibacillaceae</taxon>
        <taxon>Aneurinibacillus group</taxon>
        <taxon>Aneurinibacillus</taxon>
    </lineage>
</organism>
<sequence length="46" mass="5171">DAKRETVAVLFAWPGHALGRETKGLVCVPLWWPFSLVIYIYILAAV</sequence>
<keyword evidence="1" id="KW-0472">Membrane</keyword>
<gene>
    <name evidence="2" type="ORF">HMPREF0083_02167</name>
</gene>
<evidence type="ECO:0000256" key="1">
    <source>
        <dbReference type="SAM" id="Phobius"/>
    </source>
</evidence>
<dbReference type="EMBL" id="AWSJ01000138">
    <property type="protein sequence ID" value="ERI09736.1"/>
    <property type="molecule type" value="Genomic_DNA"/>
</dbReference>
<feature type="non-terminal residue" evidence="2">
    <location>
        <position position="1"/>
    </location>
</feature>
<keyword evidence="3" id="KW-1185">Reference proteome</keyword>
<keyword evidence="1" id="KW-0812">Transmembrane</keyword>
<evidence type="ECO:0000313" key="3">
    <source>
        <dbReference type="Proteomes" id="UP000016511"/>
    </source>
</evidence>
<accession>U1YG29</accession>
<comment type="caution">
    <text evidence="2">The sequence shown here is derived from an EMBL/GenBank/DDBJ whole genome shotgun (WGS) entry which is preliminary data.</text>
</comment>
<protein>
    <submittedName>
        <fullName evidence="2">Uncharacterized protein</fullName>
    </submittedName>
</protein>
<dbReference type="Proteomes" id="UP000016511">
    <property type="component" value="Unassembled WGS sequence"/>
</dbReference>
<keyword evidence="1" id="KW-1133">Transmembrane helix</keyword>
<proteinExistence type="predicted"/>
<dbReference type="AlphaFoldDB" id="U1YG29"/>